<reference evidence="1" key="2">
    <citation type="journal article" date="2015" name="Fish Shellfish Immunol.">
        <title>Early steps in the European eel (Anguilla anguilla)-Vibrio vulnificus interaction in the gills: Role of the RtxA13 toxin.</title>
        <authorList>
            <person name="Callol A."/>
            <person name="Pajuelo D."/>
            <person name="Ebbesson L."/>
            <person name="Teles M."/>
            <person name="MacKenzie S."/>
            <person name="Amaro C."/>
        </authorList>
    </citation>
    <scope>NUCLEOTIDE SEQUENCE</scope>
</reference>
<dbReference type="AlphaFoldDB" id="A0A0E9WN74"/>
<organism evidence="1">
    <name type="scientific">Anguilla anguilla</name>
    <name type="common">European freshwater eel</name>
    <name type="synonym">Muraena anguilla</name>
    <dbReference type="NCBI Taxonomy" id="7936"/>
    <lineage>
        <taxon>Eukaryota</taxon>
        <taxon>Metazoa</taxon>
        <taxon>Chordata</taxon>
        <taxon>Craniata</taxon>
        <taxon>Vertebrata</taxon>
        <taxon>Euteleostomi</taxon>
        <taxon>Actinopterygii</taxon>
        <taxon>Neopterygii</taxon>
        <taxon>Teleostei</taxon>
        <taxon>Anguilliformes</taxon>
        <taxon>Anguillidae</taxon>
        <taxon>Anguilla</taxon>
    </lineage>
</organism>
<name>A0A0E9WN74_ANGAN</name>
<protein>
    <submittedName>
        <fullName evidence="1">Uncharacterized protein</fullName>
    </submittedName>
</protein>
<dbReference type="EMBL" id="GBXM01016846">
    <property type="protein sequence ID" value="JAH91731.1"/>
    <property type="molecule type" value="Transcribed_RNA"/>
</dbReference>
<evidence type="ECO:0000313" key="1">
    <source>
        <dbReference type="EMBL" id="JAH91731.1"/>
    </source>
</evidence>
<proteinExistence type="predicted"/>
<reference evidence="1" key="1">
    <citation type="submission" date="2014-11" db="EMBL/GenBank/DDBJ databases">
        <authorList>
            <person name="Amaro Gonzalez C."/>
        </authorList>
    </citation>
    <scope>NUCLEOTIDE SEQUENCE</scope>
</reference>
<sequence>MTTSMPKERHLLQILLMEGCQGEMCGTVHRVADSSRVQTPIVYNPCHCTS</sequence>
<accession>A0A0E9WN74</accession>